<organism evidence="2">
    <name type="scientific">Arabidopsis thaliana</name>
    <name type="common">Mouse-ear cress</name>
    <dbReference type="NCBI Taxonomy" id="3702"/>
    <lineage>
        <taxon>Eukaryota</taxon>
        <taxon>Viridiplantae</taxon>
        <taxon>Streptophyta</taxon>
        <taxon>Embryophyta</taxon>
        <taxon>Tracheophyta</taxon>
        <taxon>Spermatophyta</taxon>
        <taxon>Magnoliopsida</taxon>
        <taxon>eudicotyledons</taxon>
        <taxon>Gunneridae</taxon>
        <taxon>Pentapetalae</taxon>
        <taxon>rosids</taxon>
        <taxon>malvids</taxon>
        <taxon>Brassicales</taxon>
        <taxon>Brassicaceae</taxon>
        <taxon>Camelineae</taxon>
        <taxon>Arabidopsis</taxon>
    </lineage>
</organism>
<sequence length="276" mass="31342">MVSSIAGHVFHGIDEKDTFSRTVQYYFEDICQRRMKDMISTVRTSQECPKWIIDSHIWETMCAYWDTEEAIAKSLTYSKARMSDRNGLGPHIHLSGPTSYQQIQSEMEEELGRTVGIGEVFVKTHTKPDGTYVDKKAEKIAKNYEQKLQEKVSEMEAETSNSTETDSRGNYYGLGSLKENLPDLVTGKRKHLGESSSFVALQVQLKEAQQKLEEQAAHNAKREEEQTKAVAEQKDKLAHLSLVEKYLRQTDLAFLHFIDSHSPESTTEPISSPTTS</sequence>
<feature type="coiled-coil region" evidence="1">
    <location>
        <begin position="134"/>
        <end position="161"/>
    </location>
</feature>
<protein>
    <submittedName>
        <fullName evidence="2">Uncharacterized protein F18P9_90</fullName>
    </submittedName>
</protein>
<reference evidence="2" key="2">
    <citation type="submission" date="2000-02" db="EMBL/GenBank/DDBJ databases">
        <authorList>
            <person name="Nyakatura G."/>
            <person name="Fartmann B."/>
            <person name="Dauner D."/>
            <person name="Sterr W."/>
            <person name="Holland R."/>
            <person name="Weichselgartner M."/>
            <person name="Mewes H.W."/>
            <person name="Rudd S."/>
            <person name="Lemcke K."/>
            <person name="Mayer K.F.X."/>
            <person name="Quetier F."/>
            <person name="Salanoubat M."/>
        </authorList>
    </citation>
    <scope>NUCLEOTIDE SEQUENCE</scope>
</reference>
<dbReference type="InterPro" id="IPR004252">
    <property type="entry name" value="Probable_transposase_24"/>
</dbReference>
<reference evidence="2" key="3">
    <citation type="submission" date="2000-04" db="EMBL/GenBank/DDBJ databases">
        <authorList>
            <person name="EU Arabidopsis sequencing project"/>
        </authorList>
    </citation>
    <scope>NUCLEOTIDE SEQUENCE</scope>
</reference>
<dbReference type="AlphaFoldDB" id="Q9M1L2"/>
<dbReference type="PANTHER" id="PTHR33144">
    <property type="entry name" value="OS10G0409366 PROTEIN-RELATED"/>
    <property type="match status" value="1"/>
</dbReference>
<evidence type="ECO:0000256" key="1">
    <source>
        <dbReference type="SAM" id="Coils"/>
    </source>
</evidence>
<accession>Q9M1L2</accession>
<dbReference type="PANTHER" id="PTHR33144:SF48">
    <property type="entry name" value="PLANT TRANSPOSASE (PTTA_EN_SPM FAMILY)"/>
    <property type="match status" value="1"/>
</dbReference>
<dbReference type="PIR" id="T47351">
    <property type="entry name" value="T47351"/>
</dbReference>
<feature type="coiled-coil region" evidence="1">
    <location>
        <begin position="198"/>
        <end position="226"/>
    </location>
</feature>
<keyword evidence="1" id="KW-0175">Coiled coil</keyword>
<name>Q9M1L2_ARATH</name>
<dbReference type="Pfam" id="PF03004">
    <property type="entry name" value="Transposase_24"/>
    <property type="match status" value="1"/>
</dbReference>
<proteinExistence type="predicted"/>
<gene>
    <name evidence="2" type="primary">F18P9_90</name>
</gene>
<reference key="1">
    <citation type="journal article" date="2000" name="Nature">
        <title>Sequence and analysis of chromosome 3 of the plant Arabidopsis thaliana.</title>
        <authorList>
            <consortium name="European Union Chromosome 3 Arabidopsis Sequencing Consortium"/>
            <consortium name="Institute for Genomic Research"/>
            <consortium name="Kazusa DNA Research Institute"/>
            <person name="Salanoubat M."/>
            <person name="Lemcke K."/>
            <person name="Rieger M."/>
            <person name="Ansorge W."/>
            <person name="Unseld M."/>
            <person name="Fartmann B."/>
            <person name="Valle G."/>
            <person name="Blocker H."/>
            <person name="Perez-Alonso M."/>
            <person name="Obermaier B."/>
            <person name="Delseny M."/>
            <person name="Boutry M."/>
            <person name="Grivell L.A."/>
            <person name="Mache R."/>
            <person name="Puigdomenech P."/>
            <person name="De Simone V."/>
            <person name="Choisne N."/>
            <person name="Artiguenave F."/>
            <person name="Robert C."/>
            <person name="Brottier P."/>
            <person name="Wincker P."/>
            <person name="Cattolico L."/>
            <person name="Weissenbach J."/>
            <person name="Saurin W."/>
            <person name="Quetier F."/>
            <person name="Schafer M."/>
            <person name="Muller-Auer S."/>
            <person name="Gabel C."/>
            <person name="Fuchs M."/>
            <person name="Benes V."/>
            <person name="Wurmbach E."/>
            <person name="Drzonek H."/>
            <person name="Erfle H."/>
            <person name="Jordan N."/>
            <person name="Bangert S."/>
            <person name="Wiedelmann R."/>
            <person name="Kranz H."/>
            <person name="Voss H."/>
            <person name="Holland R."/>
            <person name="Brandt P."/>
            <person name="Nyakatura G."/>
            <person name="Vezzi A."/>
            <person name="D'Angelo M."/>
            <person name="Pallavicini A."/>
            <person name="Toppo S."/>
            <person name="Simionati B."/>
            <person name="Conrad A."/>
            <person name="Hornischer K."/>
            <person name="Kauer G."/>
            <person name="Lohnert T.H."/>
            <person name="Nordsiek G."/>
            <person name="Reichelt J."/>
            <person name="Scharfe M."/>
            <person name="Schon O."/>
            <person name="Bargues M."/>
            <person name="Terol J."/>
            <person name="Climent J."/>
            <person name="Navarro P."/>
            <person name="Collado C."/>
            <person name="Perez-Perez A."/>
            <person name="Ottenwalder B."/>
            <person name="Duchemin D."/>
            <person name="Cooke R."/>
            <person name="Laudie M."/>
            <person name="Berger-Llauro C."/>
            <person name="Purnelle B."/>
            <person name="Masuy D."/>
            <person name="de Haan M."/>
            <person name="Maarse A.C."/>
            <person name="Alcaraz J.P."/>
            <person name="Cottet A."/>
            <person name="Casacuberta E."/>
            <person name="Monfort A."/>
            <person name="Argiriou A."/>
            <person name="flores M."/>
            <person name="Liguori R."/>
            <person name="Vitale D."/>
            <person name="Mannhaupt G."/>
            <person name="Haase D."/>
            <person name="Schoof H."/>
            <person name="Rudd S."/>
            <person name="Zaccaria P."/>
            <person name="Mewes H.W."/>
            <person name="Mayer K.F."/>
            <person name="Kaul S."/>
            <person name="Town C.D."/>
            <person name="Koo H.L."/>
            <person name="Tallon L.J."/>
            <person name="Jenkins J."/>
            <person name="Rooney T."/>
            <person name="Rizzo M."/>
            <person name="Walts A."/>
            <person name="Utterback T."/>
            <person name="Fujii C.Y."/>
            <person name="Shea T.P."/>
            <person name="Creasy T.H."/>
            <person name="Haas B."/>
            <person name="Maiti R."/>
            <person name="Wu D."/>
            <person name="Peterson J."/>
            <person name="Van Aken S."/>
            <person name="Pai G."/>
            <person name="Militscher J."/>
            <person name="Sellers P."/>
            <person name="Gill J.E."/>
            <person name="Feldblyum T.V."/>
            <person name="Preuss D."/>
            <person name="Lin X."/>
            <person name="Nierman W.C."/>
            <person name="Salzberg S.L."/>
            <person name="White O."/>
            <person name="Venter J.C."/>
            <person name="Fraser C.M."/>
            <person name="Kaneko T."/>
            <person name="Nakamura Y."/>
            <person name="Sato S."/>
            <person name="Kato T."/>
            <person name="Asamizu E."/>
            <person name="Sasamoto S."/>
            <person name="Kimura T."/>
            <person name="Idesawa K."/>
            <person name="Kawashima K."/>
            <person name="Kishida Y."/>
            <person name="Kiyokawa C."/>
            <person name="Kohara M."/>
            <person name="Matsumoto M."/>
            <person name="Matsuno A."/>
            <person name="Muraki A."/>
            <person name="Nakayama S."/>
            <person name="Nakazaki N."/>
            <person name="Shinpo S."/>
            <person name="Takeuchi C."/>
            <person name="Wada T."/>
            <person name="Watanabe A."/>
            <person name="Yamada M."/>
            <person name="Yasuda M."/>
            <person name="Tabata S."/>
        </authorList>
    </citation>
    <scope>NUCLEOTIDE SEQUENCE [LARGE SCALE GENOMIC DNA]</scope>
    <source>
        <strain>cv. Columbia</strain>
    </source>
</reference>
<dbReference type="EMBL" id="AL138654">
    <property type="protein sequence ID" value="CAB86680.1"/>
    <property type="molecule type" value="Genomic_DNA"/>
</dbReference>
<evidence type="ECO:0000313" key="2">
    <source>
        <dbReference type="EMBL" id="CAB86680.1"/>
    </source>
</evidence>